<evidence type="ECO:0000313" key="8">
    <source>
        <dbReference type="Proteomes" id="UP001604277"/>
    </source>
</evidence>
<comment type="caution">
    <text evidence="7">The sequence shown here is derived from an EMBL/GenBank/DDBJ whole genome shotgun (WGS) entry which is preliminary data.</text>
</comment>
<dbReference type="EMBL" id="JBFOLJ010000004">
    <property type="protein sequence ID" value="KAL2544972.1"/>
    <property type="molecule type" value="Genomic_DNA"/>
</dbReference>
<organism evidence="7 8">
    <name type="scientific">Forsythia ovata</name>
    <dbReference type="NCBI Taxonomy" id="205694"/>
    <lineage>
        <taxon>Eukaryota</taxon>
        <taxon>Viridiplantae</taxon>
        <taxon>Streptophyta</taxon>
        <taxon>Embryophyta</taxon>
        <taxon>Tracheophyta</taxon>
        <taxon>Spermatophyta</taxon>
        <taxon>Magnoliopsida</taxon>
        <taxon>eudicotyledons</taxon>
        <taxon>Gunneridae</taxon>
        <taxon>Pentapetalae</taxon>
        <taxon>asterids</taxon>
        <taxon>lamiids</taxon>
        <taxon>Lamiales</taxon>
        <taxon>Oleaceae</taxon>
        <taxon>Forsythieae</taxon>
        <taxon>Forsythia</taxon>
    </lineage>
</organism>
<evidence type="ECO:0000313" key="7">
    <source>
        <dbReference type="EMBL" id="KAL2544972.1"/>
    </source>
</evidence>
<keyword evidence="3" id="KW-0630">Potassium</keyword>
<evidence type="ECO:0000256" key="5">
    <source>
        <dbReference type="SAM" id="Phobius"/>
    </source>
</evidence>
<dbReference type="InterPro" id="IPR050794">
    <property type="entry name" value="CPA2_transporter"/>
</dbReference>
<dbReference type="GO" id="GO:0006813">
    <property type="term" value="P:potassium ion transport"/>
    <property type="evidence" value="ECO:0007669"/>
    <property type="project" value="UniProtKB-KW"/>
</dbReference>
<gene>
    <name evidence="7" type="ORF">Fot_14205</name>
</gene>
<protein>
    <submittedName>
        <fullName evidence="7">Cation/H(+) antiporter 28</fullName>
    </submittedName>
</protein>
<keyword evidence="5" id="KW-1133">Transmembrane helix</keyword>
<keyword evidence="1" id="KW-0813">Transport</keyword>
<keyword evidence="8" id="KW-1185">Reference proteome</keyword>
<dbReference type="Pfam" id="PF23259">
    <property type="entry name" value="CHX17_C"/>
    <property type="match status" value="1"/>
</dbReference>
<proteinExistence type="predicted"/>
<keyword evidence="2" id="KW-0633">Potassium transport</keyword>
<reference evidence="8" key="1">
    <citation type="submission" date="2024-07" db="EMBL/GenBank/DDBJ databases">
        <title>Two chromosome-level genome assemblies of Korean endemic species Abeliophyllum distichum and Forsythia ovata (Oleaceae).</title>
        <authorList>
            <person name="Jang H."/>
        </authorList>
    </citation>
    <scope>NUCLEOTIDE SEQUENCE [LARGE SCALE GENOMIC DNA]</scope>
</reference>
<feature type="transmembrane region" description="Helical" evidence="5">
    <location>
        <begin position="6"/>
        <end position="27"/>
    </location>
</feature>
<sequence>MKLTSISTSIAMVFVTFLTILYLPFVVTNIIDRARKRSPTQRMALQWHSPANELRILLCIHGSQSVSSATNFMDISRGPADPGIMVFLTDVIELTDRIAATLTHSEGADGLTVTDPIVIEMREQITNAVNDYLKKQGEGLIWVFRGFDMSTARFFAMPQCSVGILVDRGLGATMLSRTSISLHAAVIFIGGKDDREALAYAGRVARHPGVKLTVIRFLLEASGDSVSSRITIVKANTAEHQEEMKLDDECFAEFYDRHVAGGHVAYMEKYLVNSGQTFSALRSLEGQYGLIIVGRGGRVNSVLTVGMNDWEECPELGPIGDILSASDYSMTASVLIIQQHSLRGELDGLHDEFSIM</sequence>
<dbReference type="Proteomes" id="UP001604277">
    <property type="component" value="Unassembled WGS sequence"/>
</dbReference>
<feature type="domain" description="Cation/H(+) antiporter C-terminal" evidence="6">
    <location>
        <begin position="181"/>
        <end position="340"/>
    </location>
</feature>
<dbReference type="PANTHER" id="PTHR32468:SF145">
    <property type="entry name" value="CATION_H(+) ANTIPORTER 28"/>
    <property type="match status" value="1"/>
</dbReference>
<evidence type="ECO:0000256" key="2">
    <source>
        <dbReference type="ARBA" id="ARBA00022538"/>
    </source>
</evidence>
<evidence type="ECO:0000259" key="6">
    <source>
        <dbReference type="Pfam" id="PF23259"/>
    </source>
</evidence>
<dbReference type="InterPro" id="IPR057290">
    <property type="entry name" value="CHX17_C"/>
</dbReference>
<keyword evidence="5" id="KW-0472">Membrane</keyword>
<keyword evidence="5" id="KW-0812">Transmembrane</keyword>
<evidence type="ECO:0000256" key="1">
    <source>
        <dbReference type="ARBA" id="ARBA00022448"/>
    </source>
</evidence>
<dbReference type="AlphaFoldDB" id="A0ABD1W5W4"/>
<evidence type="ECO:0000256" key="4">
    <source>
        <dbReference type="ARBA" id="ARBA00023065"/>
    </source>
</evidence>
<name>A0ABD1W5W4_9LAMI</name>
<accession>A0ABD1W5W4</accession>
<keyword evidence="4" id="KW-0406">Ion transport</keyword>
<evidence type="ECO:0000256" key="3">
    <source>
        <dbReference type="ARBA" id="ARBA00022958"/>
    </source>
</evidence>
<dbReference type="PANTHER" id="PTHR32468">
    <property type="entry name" value="CATION/H + ANTIPORTER"/>
    <property type="match status" value="1"/>
</dbReference>